<protein>
    <submittedName>
        <fullName evidence="1">Genomic scaffold, ProqFM164S01</fullName>
    </submittedName>
</protein>
<sequence length="78" mass="8833">MCDFELRYLQRAFNSCSVDEPGHGGVHVRPIVTETGAYDDDVTRYWKLLCGPMVVQFVNVSVPKWHSCIFDGLPGCIR</sequence>
<gene>
    <name evidence="1" type="ORF">PROQFM164_S01g001809</name>
</gene>
<dbReference type="AlphaFoldDB" id="W6PUU5"/>
<evidence type="ECO:0000313" key="1">
    <source>
        <dbReference type="EMBL" id="CDM27998.1"/>
    </source>
</evidence>
<dbReference type="EMBL" id="HG792015">
    <property type="protein sequence ID" value="CDM27998.1"/>
    <property type="molecule type" value="Genomic_DNA"/>
</dbReference>
<evidence type="ECO:0000313" key="2">
    <source>
        <dbReference type="Proteomes" id="UP000030686"/>
    </source>
</evidence>
<reference evidence="1" key="1">
    <citation type="journal article" date="2014" name="Nat. Commun.">
        <title>Multiple recent horizontal transfers of a large genomic region in cheese making fungi.</title>
        <authorList>
            <person name="Cheeseman K."/>
            <person name="Ropars J."/>
            <person name="Renault P."/>
            <person name="Dupont J."/>
            <person name="Gouzy J."/>
            <person name="Branca A."/>
            <person name="Abraham A.L."/>
            <person name="Ceppi M."/>
            <person name="Conseiller E."/>
            <person name="Debuchy R."/>
            <person name="Malagnac F."/>
            <person name="Goarin A."/>
            <person name="Silar P."/>
            <person name="Lacoste S."/>
            <person name="Sallet E."/>
            <person name="Bensimon A."/>
            <person name="Giraud T."/>
            <person name="Brygoo Y."/>
        </authorList>
    </citation>
    <scope>NUCLEOTIDE SEQUENCE [LARGE SCALE GENOMIC DNA]</scope>
    <source>
        <strain evidence="1">FM164</strain>
    </source>
</reference>
<organism evidence="1 2">
    <name type="scientific">Penicillium roqueforti (strain FM164)</name>
    <dbReference type="NCBI Taxonomy" id="1365484"/>
    <lineage>
        <taxon>Eukaryota</taxon>
        <taxon>Fungi</taxon>
        <taxon>Dikarya</taxon>
        <taxon>Ascomycota</taxon>
        <taxon>Pezizomycotina</taxon>
        <taxon>Eurotiomycetes</taxon>
        <taxon>Eurotiomycetidae</taxon>
        <taxon>Eurotiales</taxon>
        <taxon>Aspergillaceae</taxon>
        <taxon>Penicillium</taxon>
    </lineage>
</organism>
<keyword evidence="2" id="KW-1185">Reference proteome</keyword>
<proteinExistence type="predicted"/>
<accession>W6PUU5</accession>
<name>W6PUU5_PENRF</name>
<dbReference type="Proteomes" id="UP000030686">
    <property type="component" value="Unassembled WGS sequence"/>
</dbReference>